<dbReference type="InterPro" id="IPR000653">
    <property type="entry name" value="DegT/StrS_aminotransferase"/>
</dbReference>
<dbReference type="InterPro" id="IPR015424">
    <property type="entry name" value="PyrdxlP-dep_Trfase"/>
</dbReference>
<dbReference type="PANTHER" id="PTHR30244:SF9">
    <property type="entry name" value="PROTEIN RV3402C"/>
    <property type="match status" value="1"/>
</dbReference>
<proteinExistence type="inferred from homology"/>
<keyword evidence="4" id="KW-0808">Transferase</keyword>
<dbReference type="SUPFAM" id="SSF51905">
    <property type="entry name" value="FAD/NAD(P)-binding domain"/>
    <property type="match status" value="1"/>
</dbReference>
<comment type="caution">
    <text evidence="4">The sequence shown here is derived from an EMBL/GenBank/DDBJ whole genome shotgun (WGS) entry which is preliminary data.</text>
</comment>
<reference evidence="4" key="1">
    <citation type="submission" date="2023-04" db="EMBL/GenBank/DDBJ databases">
        <title>Sphingomonas sp. MAHUQ-71 isolated from rice field.</title>
        <authorList>
            <person name="Huq M.A."/>
        </authorList>
    </citation>
    <scope>NUCLEOTIDE SEQUENCE</scope>
    <source>
        <strain evidence="4">MAHUQ-71</strain>
    </source>
</reference>
<evidence type="ECO:0000313" key="5">
    <source>
        <dbReference type="Proteomes" id="UP001160625"/>
    </source>
</evidence>
<dbReference type="InterPro" id="IPR036188">
    <property type="entry name" value="FAD/NAD-bd_sf"/>
</dbReference>
<dbReference type="GO" id="GO:0008483">
    <property type="term" value="F:transaminase activity"/>
    <property type="evidence" value="ECO:0007669"/>
    <property type="project" value="UniProtKB-KW"/>
</dbReference>
<keyword evidence="4" id="KW-0032">Aminotransferase</keyword>
<keyword evidence="5" id="KW-1185">Reference proteome</keyword>
<dbReference type="Gene3D" id="3.40.640.10">
    <property type="entry name" value="Type I PLP-dependent aspartate aminotransferase-like (Major domain)"/>
    <property type="match status" value="1"/>
</dbReference>
<evidence type="ECO:0000313" key="4">
    <source>
        <dbReference type="EMBL" id="MDH7640089.1"/>
    </source>
</evidence>
<sequence length="841" mass="88779">MPIDLPLIRPNPPKLSQLTAGLEAIEESGTFSNYGPVARRFEQAMTEKLFGGRGACLTVANATLGLMIALRHATLRMEQDRKLALLPAFTFAATGQAAQWAGLTPLLADCDPDDWALCPKAEERLLAEYGRRIAAIVPYATFGNSIDLERYAWLARRHDVAIVVDAAASLGSLDTEGRGFGAGAPFPVVYSMHATKTFSTSEGGVIHCADHALIEKLRAMTNFGFEGSRSATMPGMNAKLAEIPALIAEAKLGDIHEVALHRTALAERYRERLAAFSVQRPRGHAQAVQFMSVLLPRTLAEHRGAIIAKLAEAGIGAGTYFSPHLGEQPWFRESCVIDALPVTDDIAARMIALPVTDDMTVADVDRVSDALIAACFAQPRSTVPATPLRDRVLAAVVVGGGPAGVALLCAAGKAGKLDALASAGIAVVDRGDTIGGGRLGAYEITSDSSAETFLTADGALPAGLGIADEAAGQAIAEHKGALGVPLPKVGAYLDRLGEVLGHRLRTLGGSILSGHEVIASQRTADGLWRTRARRVSDGGSIELLSRSLVIATGGHQPAIRLAEEKVAGMSLVERCGNRLIQSDTLLATGGIEAVRERLRDCLDGGRAPRIAIVGGSTSAVTTAVRLLKSGLPLDTGGIALLHRRPLRPFYPSIDAARADGYTDFGPDDICPVSGFVYRLAGFRLEARELVVHALGIGGRVGDPRLTLHQLTGDDDMQAADILDRADLVVASFGYQPHALPLIDERGRAIRLRCEGPVRGRMVDDLCRVVDTASCAVPGVYGIGLAAGFVPHGKLGGEASFRGQANGLWLWQNDVGQLIVEQLLSASERVRAKTGAARRAVA</sequence>
<evidence type="ECO:0000256" key="2">
    <source>
        <dbReference type="ARBA" id="ARBA00037999"/>
    </source>
</evidence>
<dbReference type="InterPro" id="IPR015421">
    <property type="entry name" value="PyrdxlP-dep_Trfase_major"/>
</dbReference>
<dbReference type="SUPFAM" id="SSF53383">
    <property type="entry name" value="PLP-dependent transferases"/>
    <property type="match status" value="1"/>
</dbReference>
<dbReference type="Pfam" id="PF01041">
    <property type="entry name" value="DegT_DnrJ_EryC1"/>
    <property type="match status" value="1"/>
</dbReference>
<gene>
    <name evidence="4" type="ORF">QGN17_15230</name>
</gene>
<protein>
    <submittedName>
        <fullName evidence="4">DegT/DnrJ/EryC1/StrS family aminotransferase</fullName>
    </submittedName>
</protein>
<dbReference type="RefSeq" id="WP_281045444.1">
    <property type="nucleotide sequence ID" value="NZ_JARYGZ010000002.1"/>
</dbReference>
<dbReference type="EMBL" id="JARYGZ010000002">
    <property type="protein sequence ID" value="MDH7640089.1"/>
    <property type="molecule type" value="Genomic_DNA"/>
</dbReference>
<evidence type="ECO:0000256" key="3">
    <source>
        <dbReference type="RuleBase" id="RU004508"/>
    </source>
</evidence>
<accession>A0ABT6N462</accession>
<dbReference type="Proteomes" id="UP001160625">
    <property type="component" value="Unassembled WGS sequence"/>
</dbReference>
<dbReference type="PRINTS" id="PR00368">
    <property type="entry name" value="FADPNR"/>
</dbReference>
<name>A0ABT6N462_9SPHN</name>
<organism evidence="4 5">
    <name type="scientific">Sphingomonas oryzagri</name>
    <dbReference type="NCBI Taxonomy" id="3042314"/>
    <lineage>
        <taxon>Bacteria</taxon>
        <taxon>Pseudomonadati</taxon>
        <taxon>Pseudomonadota</taxon>
        <taxon>Alphaproteobacteria</taxon>
        <taxon>Sphingomonadales</taxon>
        <taxon>Sphingomonadaceae</taxon>
        <taxon>Sphingomonas</taxon>
    </lineage>
</organism>
<keyword evidence="1 3" id="KW-0663">Pyridoxal phosphate</keyword>
<comment type="similarity">
    <text evidence="2 3">Belongs to the DegT/DnrJ/EryC1 family.</text>
</comment>
<dbReference type="Gene3D" id="3.50.50.60">
    <property type="entry name" value="FAD/NAD(P)-binding domain"/>
    <property type="match status" value="1"/>
</dbReference>
<evidence type="ECO:0000256" key="1">
    <source>
        <dbReference type="ARBA" id="ARBA00022898"/>
    </source>
</evidence>
<dbReference type="PANTHER" id="PTHR30244">
    <property type="entry name" value="TRANSAMINASE"/>
    <property type="match status" value="1"/>
</dbReference>